<accession>A0A0F0KEA7</accession>
<protein>
    <submittedName>
        <fullName evidence="1">Uncharacterized protein</fullName>
    </submittedName>
</protein>
<dbReference type="AlphaFoldDB" id="A0A0F0KEA7"/>
<dbReference type="PATRIC" id="fig|82380.10.peg.3332"/>
<dbReference type="Proteomes" id="UP000033725">
    <property type="component" value="Unassembled WGS sequence"/>
</dbReference>
<dbReference type="EMBL" id="JYIV01000030">
    <property type="protein sequence ID" value="KJL18490.1"/>
    <property type="molecule type" value="Genomic_DNA"/>
</dbReference>
<organism evidence="1 2">
    <name type="scientific">Microbacterium oxydans</name>
    <dbReference type="NCBI Taxonomy" id="82380"/>
    <lineage>
        <taxon>Bacteria</taxon>
        <taxon>Bacillati</taxon>
        <taxon>Actinomycetota</taxon>
        <taxon>Actinomycetes</taxon>
        <taxon>Micrococcales</taxon>
        <taxon>Microbacteriaceae</taxon>
        <taxon>Microbacterium</taxon>
    </lineage>
</organism>
<evidence type="ECO:0000313" key="2">
    <source>
        <dbReference type="Proteomes" id="UP000033725"/>
    </source>
</evidence>
<sequence>MIKPALLCDTCPNVFITERNHASNSYLTRAAIAAGWTITKSENGWWLNECDECRTTDRKDTTT</sequence>
<gene>
    <name evidence="1" type="ORF">RN51_03324</name>
</gene>
<comment type="caution">
    <text evidence="1">The sequence shown here is derived from an EMBL/GenBank/DDBJ whole genome shotgun (WGS) entry which is preliminary data.</text>
</comment>
<evidence type="ECO:0000313" key="1">
    <source>
        <dbReference type="EMBL" id="KJL18490.1"/>
    </source>
</evidence>
<reference evidence="1 2" key="1">
    <citation type="submission" date="2015-02" db="EMBL/GenBank/DDBJ databases">
        <title>Draft genome sequences of ten Microbacterium spp. with emphasis on heavy metal contaminated environments.</title>
        <authorList>
            <person name="Corretto E."/>
        </authorList>
    </citation>
    <scope>NUCLEOTIDE SEQUENCE [LARGE SCALE GENOMIC DNA]</scope>
    <source>
        <strain evidence="1 2">BEL163</strain>
    </source>
</reference>
<name>A0A0F0KEA7_9MICO</name>
<proteinExistence type="predicted"/>